<feature type="transmembrane region" description="Helical" evidence="1">
    <location>
        <begin position="171"/>
        <end position="194"/>
    </location>
</feature>
<dbReference type="GO" id="GO:0015112">
    <property type="term" value="F:nitrate transmembrane transporter activity"/>
    <property type="evidence" value="ECO:0007669"/>
    <property type="project" value="TreeGrafter"/>
</dbReference>
<dbReference type="PANTHER" id="PTHR34806:SF1">
    <property type="entry name" value="HIGH-AFFINITY NITRATE TRANSPORTER 3.1"/>
    <property type="match status" value="1"/>
</dbReference>
<dbReference type="PANTHER" id="PTHR34806">
    <property type="entry name" value="HIGH-AFFINITY NITRATE TRANSPORTER 3.2"/>
    <property type="match status" value="1"/>
</dbReference>
<gene>
    <name evidence="3" type="ORF">MTR67_014734</name>
</gene>
<proteinExistence type="predicted"/>
<keyword evidence="2" id="KW-0732">Signal</keyword>
<keyword evidence="4" id="KW-1185">Reference proteome</keyword>
<evidence type="ECO:0008006" key="5">
    <source>
        <dbReference type="Google" id="ProtNLM"/>
    </source>
</evidence>
<dbReference type="EMBL" id="CP133614">
    <property type="protein sequence ID" value="WMV21349.1"/>
    <property type="molecule type" value="Genomic_DNA"/>
</dbReference>
<dbReference type="InterPro" id="IPR016605">
    <property type="entry name" value="Transptr_NO3_Nar2"/>
</dbReference>
<feature type="signal peptide" evidence="2">
    <location>
        <begin position="1"/>
        <end position="24"/>
    </location>
</feature>
<keyword evidence="1" id="KW-1133">Transmembrane helix</keyword>
<dbReference type="GO" id="GO:0010167">
    <property type="term" value="P:response to nitrate"/>
    <property type="evidence" value="ECO:0007669"/>
    <property type="project" value="InterPro"/>
</dbReference>
<feature type="transmembrane region" description="Helical" evidence="1">
    <location>
        <begin position="201"/>
        <end position="221"/>
    </location>
</feature>
<evidence type="ECO:0000256" key="1">
    <source>
        <dbReference type="SAM" id="Phobius"/>
    </source>
</evidence>
<protein>
    <recommendedName>
        <fullName evidence="5">High-affinity nitrate transporter</fullName>
    </recommendedName>
</protein>
<keyword evidence="1" id="KW-0812">Transmembrane</keyword>
<feature type="transmembrane region" description="Helical" evidence="1">
    <location>
        <begin position="362"/>
        <end position="385"/>
    </location>
</feature>
<dbReference type="AlphaFoldDB" id="A0AAF0QK65"/>
<accession>A0AAF0QK65</accession>
<evidence type="ECO:0000256" key="2">
    <source>
        <dbReference type="SAM" id="SignalP"/>
    </source>
</evidence>
<dbReference type="GO" id="GO:0005886">
    <property type="term" value="C:plasma membrane"/>
    <property type="evidence" value="ECO:0007669"/>
    <property type="project" value="TreeGrafter"/>
</dbReference>
<reference evidence="3" key="1">
    <citation type="submission" date="2023-08" db="EMBL/GenBank/DDBJ databases">
        <title>A de novo genome assembly of Solanum verrucosum Schlechtendal, a Mexican diploid species geographically isolated from the other diploid A-genome species in potato relatives.</title>
        <authorList>
            <person name="Hosaka K."/>
        </authorList>
    </citation>
    <scope>NUCLEOTIDE SEQUENCE</scope>
    <source>
        <tissue evidence="3">Young leaves</tissue>
    </source>
</reference>
<sequence>MAISTRSIFVATIVICSFLALCDGEILFSTLKKALEVKAEHKAGVLMAGEDILTFKWSLNTTLSAGADSGYKSVKLQLCYAPISQKDRAWRKTEDHLKKDKTCQFKIVTVPYKSSNNNYTWTIKRDIPTATYFVRAYVLNANGQEIGYGQNTDDKKVDNLFSIQAISGRHVTLDICSIVFSAFSVVALFAFFYMEKRKAKAAIVFSFFGIIITYAALFSSLQQTLLINSSPSQGQVLQAGEAQVTITWSLNNSYPTGTDSNYRTVNVKLCYAPVSQLDRGWRKSNNNLKKDKTCQINLVTMPYKPSNNNFTWTIHKDVPTATYFIRAYVYDSTDEVVAYGQTTDAHKKTNLFKITAITGRHITIDVCAACFSVFSIISLVGFYFVEKRKAVKISQRK</sequence>
<keyword evidence="1" id="KW-0472">Membrane</keyword>
<dbReference type="Pfam" id="PF16974">
    <property type="entry name" value="NAR2"/>
    <property type="match status" value="2"/>
</dbReference>
<organism evidence="3 4">
    <name type="scientific">Solanum verrucosum</name>
    <dbReference type="NCBI Taxonomy" id="315347"/>
    <lineage>
        <taxon>Eukaryota</taxon>
        <taxon>Viridiplantae</taxon>
        <taxon>Streptophyta</taxon>
        <taxon>Embryophyta</taxon>
        <taxon>Tracheophyta</taxon>
        <taxon>Spermatophyta</taxon>
        <taxon>Magnoliopsida</taxon>
        <taxon>eudicotyledons</taxon>
        <taxon>Gunneridae</taxon>
        <taxon>Pentapetalae</taxon>
        <taxon>asterids</taxon>
        <taxon>lamiids</taxon>
        <taxon>Solanales</taxon>
        <taxon>Solanaceae</taxon>
        <taxon>Solanoideae</taxon>
        <taxon>Solaneae</taxon>
        <taxon>Solanum</taxon>
    </lineage>
</organism>
<evidence type="ECO:0000313" key="4">
    <source>
        <dbReference type="Proteomes" id="UP001234989"/>
    </source>
</evidence>
<feature type="chain" id="PRO_5042004196" description="High-affinity nitrate transporter" evidence="2">
    <location>
        <begin position="25"/>
        <end position="397"/>
    </location>
</feature>
<dbReference type="Proteomes" id="UP001234989">
    <property type="component" value="Chromosome 3"/>
</dbReference>
<name>A0AAF0QK65_SOLVR</name>
<evidence type="ECO:0000313" key="3">
    <source>
        <dbReference type="EMBL" id="WMV21349.1"/>
    </source>
</evidence>